<organism evidence="1 2">
    <name type="scientific">Xenorhabdus szentirmaii DSM 16338</name>
    <dbReference type="NCBI Taxonomy" id="1427518"/>
    <lineage>
        <taxon>Bacteria</taxon>
        <taxon>Pseudomonadati</taxon>
        <taxon>Pseudomonadota</taxon>
        <taxon>Gammaproteobacteria</taxon>
        <taxon>Enterobacterales</taxon>
        <taxon>Morganellaceae</taxon>
        <taxon>Xenorhabdus</taxon>
    </lineage>
</organism>
<keyword evidence="2" id="KW-1185">Reference proteome</keyword>
<gene>
    <name evidence="1" type="ORF">XSR1_190029</name>
</gene>
<protein>
    <submittedName>
        <fullName evidence="1">Uncharacterized protein</fullName>
    </submittedName>
</protein>
<accession>W1IUH5</accession>
<dbReference type="EMBL" id="CBXF010000076">
    <property type="protein sequence ID" value="CDL82094.1"/>
    <property type="molecule type" value="Genomic_DNA"/>
</dbReference>
<dbReference type="AlphaFoldDB" id="W1IUH5"/>
<evidence type="ECO:0000313" key="2">
    <source>
        <dbReference type="Proteomes" id="UP000019202"/>
    </source>
</evidence>
<evidence type="ECO:0000313" key="1">
    <source>
        <dbReference type="EMBL" id="CDL82094.1"/>
    </source>
</evidence>
<name>W1IUH5_9GAMM</name>
<reference evidence="1" key="1">
    <citation type="submission" date="2013-11" db="EMBL/GenBank/DDBJ databases">
        <title>Draft genome sequence and annotation of the entomopathogenic bacteria, Xenorhabdus cabanillasi strain JM26 and Xenorhabdus szentirmai strain DSM 16338.</title>
        <authorList>
            <person name="Gualtieri M."/>
            <person name="Ogier J.C."/>
            <person name="Pages S."/>
            <person name="Givaudan A."/>
            <person name="Gaudriault S."/>
        </authorList>
    </citation>
    <scope>NUCLEOTIDE SEQUENCE [LARGE SCALE GENOMIC DNA]</scope>
    <source>
        <strain evidence="1">DSM 16338</strain>
    </source>
</reference>
<sequence length="54" mass="6309">MIYNDKLIQHTNNLLSHCLIMQIYTVKMGSIKWQDKTMAHITILGSPDTCNFRK</sequence>
<comment type="caution">
    <text evidence="1">The sequence shown here is derived from an EMBL/GenBank/DDBJ whole genome shotgun (WGS) entry which is preliminary data.</text>
</comment>
<proteinExistence type="predicted"/>
<dbReference type="Proteomes" id="UP000019202">
    <property type="component" value="Unassembled WGS sequence"/>
</dbReference>